<proteinExistence type="predicted"/>
<feature type="region of interest" description="Disordered" evidence="1">
    <location>
        <begin position="1"/>
        <end position="30"/>
    </location>
</feature>
<accession>A0AAV7VFZ5</accession>
<feature type="region of interest" description="Disordered" evidence="1">
    <location>
        <begin position="84"/>
        <end position="121"/>
    </location>
</feature>
<organism evidence="2 3">
    <name type="scientific">Pleurodeles waltl</name>
    <name type="common">Iberian ribbed newt</name>
    <dbReference type="NCBI Taxonomy" id="8319"/>
    <lineage>
        <taxon>Eukaryota</taxon>
        <taxon>Metazoa</taxon>
        <taxon>Chordata</taxon>
        <taxon>Craniata</taxon>
        <taxon>Vertebrata</taxon>
        <taxon>Euteleostomi</taxon>
        <taxon>Amphibia</taxon>
        <taxon>Batrachia</taxon>
        <taxon>Caudata</taxon>
        <taxon>Salamandroidea</taxon>
        <taxon>Salamandridae</taxon>
        <taxon>Pleurodelinae</taxon>
        <taxon>Pleurodeles</taxon>
    </lineage>
</organism>
<gene>
    <name evidence="2" type="ORF">NDU88_003408</name>
</gene>
<feature type="region of interest" description="Disordered" evidence="1">
    <location>
        <begin position="163"/>
        <end position="205"/>
    </location>
</feature>
<comment type="caution">
    <text evidence="2">The sequence shown here is derived from an EMBL/GenBank/DDBJ whole genome shotgun (WGS) entry which is preliminary data.</text>
</comment>
<evidence type="ECO:0000256" key="1">
    <source>
        <dbReference type="SAM" id="MobiDB-lite"/>
    </source>
</evidence>
<name>A0AAV7VFZ5_PLEWA</name>
<dbReference type="Proteomes" id="UP001066276">
    <property type="component" value="Chromosome 2_1"/>
</dbReference>
<evidence type="ECO:0000313" key="3">
    <source>
        <dbReference type="Proteomes" id="UP001066276"/>
    </source>
</evidence>
<feature type="compositionally biased region" description="Basic and acidic residues" evidence="1">
    <location>
        <begin position="1"/>
        <end position="24"/>
    </location>
</feature>
<sequence length="205" mass="22630">MRVGKDALTHCRVSDRLSEEHDRGTAAGSATFRAQQCSGLQAPVGQKVDNVSPLQQIIEQVNEQTNKQTESELQFVRQDASLAQDLEQEPVLAAPRMEDAGEEPYGRKSERGSETRAAESVKIDSAGSSMIVLVDEQVYRKPCHMLKGQQSALESLRMKNEFRGHRRREGQEPLLELSHSWRPSGEHLTANNELGDTGVPGNGTP</sequence>
<dbReference type="EMBL" id="JANPWB010000003">
    <property type="protein sequence ID" value="KAJ1199574.1"/>
    <property type="molecule type" value="Genomic_DNA"/>
</dbReference>
<keyword evidence="3" id="KW-1185">Reference proteome</keyword>
<feature type="compositionally biased region" description="Basic and acidic residues" evidence="1">
    <location>
        <begin position="96"/>
        <end position="121"/>
    </location>
</feature>
<protein>
    <submittedName>
        <fullName evidence="2">Uncharacterized protein</fullName>
    </submittedName>
</protein>
<evidence type="ECO:0000313" key="2">
    <source>
        <dbReference type="EMBL" id="KAJ1199574.1"/>
    </source>
</evidence>
<reference evidence="2" key="1">
    <citation type="journal article" date="2022" name="bioRxiv">
        <title>Sequencing and chromosome-scale assembly of the giantPleurodeles waltlgenome.</title>
        <authorList>
            <person name="Brown T."/>
            <person name="Elewa A."/>
            <person name="Iarovenko S."/>
            <person name="Subramanian E."/>
            <person name="Araus A.J."/>
            <person name="Petzold A."/>
            <person name="Susuki M."/>
            <person name="Suzuki K.-i.T."/>
            <person name="Hayashi T."/>
            <person name="Toyoda A."/>
            <person name="Oliveira C."/>
            <person name="Osipova E."/>
            <person name="Leigh N.D."/>
            <person name="Simon A."/>
            <person name="Yun M.H."/>
        </authorList>
    </citation>
    <scope>NUCLEOTIDE SEQUENCE</scope>
    <source>
        <strain evidence="2">20211129_DDA</strain>
        <tissue evidence="2">Liver</tissue>
    </source>
</reference>
<dbReference type="AlphaFoldDB" id="A0AAV7VFZ5"/>